<dbReference type="GO" id="GO:0009166">
    <property type="term" value="P:nucleotide catabolic process"/>
    <property type="evidence" value="ECO:0007669"/>
    <property type="project" value="InterPro"/>
</dbReference>
<keyword evidence="4" id="KW-1185">Reference proteome</keyword>
<gene>
    <name evidence="3" type="ORF">AAE3_LOCUS2769</name>
</gene>
<reference evidence="3 4" key="1">
    <citation type="submission" date="2020-01" db="EMBL/GenBank/DDBJ databases">
        <authorList>
            <person name="Gupta K D."/>
        </authorList>
    </citation>
    <scope>NUCLEOTIDE SEQUENCE [LARGE SCALE GENOMIC DNA]</scope>
</reference>
<feature type="domain" description="Putative 5'-nucleotidase C-terminal" evidence="2">
    <location>
        <begin position="25"/>
        <end position="85"/>
    </location>
</feature>
<dbReference type="OrthoDB" id="3066041at2759"/>
<name>A0A8S0WWG4_CYCAE</name>
<protein>
    <recommendedName>
        <fullName evidence="2">Putative 5'-nucleotidase C-terminal domain-containing protein</fullName>
    </recommendedName>
</protein>
<comment type="caution">
    <text evidence="3">The sequence shown here is derived from an EMBL/GenBank/DDBJ whole genome shotgun (WGS) entry which is preliminary data.</text>
</comment>
<proteinExistence type="predicted"/>
<evidence type="ECO:0000259" key="2">
    <source>
        <dbReference type="Pfam" id="PF21953"/>
    </source>
</evidence>
<evidence type="ECO:0000313" key="3">
    <source>
        <dbReference type="EMBL" id="CAA7260468.1"/>
    </source>
</evidence>
<feature type="region of interest" description="Disordered" evidence="1">
    <location>
        <begin position="182"/>
        <end position="209"/>
    </location>
</feature>
<feature type="compositionally biased region" description="Basic and acidic residues" evidence="1">
    <location>
        <begin position="190"/>
        <end position="209"/>
    </location>
</feature>
<evidence type="ECO:0000256" key="1">
    <source>
        <dbReference type="SAM" id="MobiDB-lite"/>
    </source>
</evidence>
<dbReference type="AlphaFoldDB" id="A0A8S0WWG4"/>
<dbReference type="Gene3D" id="3.90.780.10">
    <property type="entry name" value="5'-Nucleotidase, C-terminal domain"/>
    <property type="match status" value="1"/>
</dbReference>
<sequence length="209" mass="24269">MVGLRHWKVDDTWRQLLLMILPPPTPYLSNNSLLSLFIENAVPVALAINNTRFSISNIMITNSGSQRFDIYAGPFTKNNQLTASPASHSEQCWCEREEVVDGKDRRGIVWSRICRCRKWLEEMDIWNIGFERYATSNLTMRYVTTDACLGIGDDTLHTPVPFHFTLTSSALCPQQFRGHPHRSRLRRLHRDPTPTDPEHRLEDEDLYHF</sequence>
<organism evidence="3 4">
    <name type="scientific">Cyclocybe aegerita</name>
    <name type="common">Black poplar mushroom</name>
    <name type="synonym">Agrocybe aegerita</name>
    <dbReference type="NCBI Taxonomy" id="1973307"/>
    <lineage>
        <taxon>Eukaryota</taxon>
        <taxon>Fungi</taxon>
        <taxon>Dikarya</taxon>
        <taxon>Basidiomycota</taxon>
        <taxon>Agaricomycotina</taxon>
        <taxon>Agaricomycetes</taxon>
        <taxon>Agaricomycetidae</taxon>
        <taxon>Agaricales</taxon>
        <taxon>Agaricineae</taxon>
        <taxon>Bolbitiaceae</taxon>
        <taxon>Cyclocybe</taxon>
    </lineage>
</organism>
<dbReference type="InterPro" id="IPR053828">
    <property type="entry name" value="Nucleosidase_C"/>
</dbReference>
<feature type="domain" description="Putative 5'-nucleotidase C-terminal" evidence="2">
    <location>
        <begin position="117"/>
        <end position="163"/>
    </location>
</feature>
<dbReference type="SUPFAM" id="SSF55816">
    <property type="entry name" value="5'-nucleotidase (syn. UDP-sugar hydrolase), C-terminal domain"/>
    <property type="match status" value="1"/>
</dbReference>
<accession>A0A8S0WWG4</accession>
<dbReference type="Proteomes" id="UP000467700">
    <property type="component" value="Unassembled WGS sequence"/>
</dbReference>
<dbReference type="InterPro" id="IPR036907">
    <property type="entry name" value="5'-Nucleotdase_C_sf"/>
</dbReference>
<dbReference type="EMBL" id="CACVBS010000029">
    <property type="protein sequence ID" value="CAA7260468.1"/>
    <property type="molecule type" value="Genomic_DNA"/>
</dbReference>
<dbReference type="Pfam" id="PF21953">
    <property type="entry name" value="NadN_nucleosid_C"/>
    <property type="match status" value="2"/>
</dbReference>
<dbReference type="GO" id="GO:0016787">
    <property type="term" value="F:hydrolase activity"/>
    <property type="evidence" value="ECO:0007669"/>
    <property type="project" value="InterPro"/>
</dbReference>
<evidence type="ECO:0000313" key="4">
    <source>
        <dbReference type="Proteomes" id="UP000467700"/>
    </source>
</evidence>